<reference evidence="2 3" key="1">
    <citation type="submission" date="2014-06" db="EMBL/GenBank/DDBJ databases">
        <title>Whole Genome Sequences of Three Symbiotic Endozoicomonas Bacteria.</title>
        <authorList>
            <person name="Neave M.J."/>
            <person name="Apprill A."/>
            <person name="Voolstra C.R."/>
        </authorList>
    </citation>
    <scope>NUCLEOTIDE SEQUENCE [LARGE SCALE GENOMIC DNA]</scope>
    <source>
        <strain evidence="2 3">DSM 25634</strain>
    </source>
</reference>
<dbReference type="AlphaFoldDB" id="A0A081NFS7"/>
<sequence length="171" mass="20087">MKKQWNNENIKVSTFSEHEIPLMKTIFEQNASVSEHDPSFGVWSMEVYQSIYAEHQKDDFFLRKIMDPDNRAVGYFHCNYHQARKGVCWISMLSISPEFQGKQLGRHTLESIEQQVRSNPEIQELWLEVYTRNQAALHFWVRQGFNRIVKVMDETVKGETVSSMILSKSVV</sequence>
<comment type="caution">
    <text evidence="2">The sequence shown here is derived from an EMBL/GenBank/DDBJ whole genome shotgun (WGS) entry which is preliminary data.</text>
</comment>
<keyword evidence="3" id="KW-1185">Reference proteome</keyword>
<dbReference type="OrthoDB" id="7055710at2"/>
<proteinExistence type="predicted"/>
<dbReference type="InterPro" id="IPR000182">
    <property type="entry name" value="GNAT_dom"/>
</dbReference>
<gene>
    <name evidence="2" type="ORF">GZ78_15925</name>
</gene>
<dbReference type="PANTHER" id="PTHR43415">
    <property type="entry name" value="SPERMIDINE N(1)-ACETYLTRANSFERASE"/>
    <property type="match status" value="1"/>
</dbReference>
<dbReference type="RefSeq" id="WP_034837433.1">
    <property type="nucleotide sequence ID" value="NZ_JOKH01000003.1"/>
</dbReference>
<organism evidence="2 3">
    <name type="scientific">Endozoicomonas numazuensis</name>
    <dbReference type="NCBI Taxonomy" id="1137799"/>
    <lineage>
        <taxon>Bacteria</taxon>
        <taxon>Pseudomonadati</taxon>
        <taxon>Pseudomonadota</taxon>
        <taxon>Gammaproteobacteria</taxon>
        <taxon>Oceanospirillales</taxon>
        <taxon>Endozoicomonadaceae</taxon>
        <taxon>Endozoicomonas</taxon>
    </lineage>
</organism>
<dbReference type="PROSITE" id="PS51186">
    <property type="entry name" value="GNAT"/>
    <property type="match status" value="1"/>
</dbReference>
<dbReference type="EMBL" id="JOKH01000003">
    <property type="protein sequence ID" value="KEQ17300.1"/>
    <property type="molecule type" value="Genomic_DNA"/>
</dbReference>
<feature type="domain" description="N-acetyltransferase" evidence="1">
    <location>
        <begin position="10"/>
        <end position="171"/>
    </location>
</feature>
<dbReference type="GO" id="GO:0016747">
    <property type="term" value="F:acyltransferase activity, transferring groups other than amino-acyl groups"/>
    <property type="evidence" value="ECO:0007669"/>
    <property type="project" value="InterPro"/>
</dbReference>
<dbReference type="Proteomes" id="UP000028073">
    <property type="component" value="Unassembled WGS sequence"/>
</dbReference>
<dbReference type="Pfam" id="PF00583">
    <property type="entry name" value="Acetyltransf_1"/>
    <property type="match status" value="1"/>
</dbReference>
<dbReference type="STRING" id="1137799.GZ78_15925"/>
<dbReference type="SUPFAM" id="SSF55729">
    <property type="entry name" value="Acyl-CoA N-acyltransferases (Nat)"/>
    <property type="match status" value="1"/>
</dbReference>
<accession>A0A081NFS7</accession>
<evidence type="ECO:0000259" key="1">
    <source>
        <dbReference type="PROSITE" id="PS51186"/>
    </source>
</evidence>
<dbReference type="CDD" id="cd04301">
    <property type="entry name" value="NAT_SF"/>
    <property type="match status" value="1"/>
</dbReference>
<dbReference type="Gene3D" id="3.40.630.30">
    <property type="match status" value="1"/>
</dbReference>
<dbReference type="InterPro" id="IPR016181">
    <property type="entry name" value="Acyl_CoA_acyltransferase"/>
</dbReference>
<evidence type="ECO:0000313" key="3">
    <source>
        <dbReference type="Proteomes" id="UP000028073"/>
    </source>
</evidence>
<dbReference type="PANTHER" id="PTHR43415:SF3">
    <property type="entry name" value="GNAT-FAMILY ACETYLTRANSFERASE"/>
    <property type="match status" value="1"/>
</dbReference>
<name>A0A081NFS7_9GAMM</name>
<evidence type="ECO:0000313" key="2">
    <source>
        <dbReference type="EMBL" id="KEQ17300.1"/>
    </source>
</evidence>
<protein>
    <recommendedName>
        <fullName evidence="1">N-acetyltransferase domain-containing protein</fullName>
    </recommendedName>
</protein>